<proteinExistence type="predicted"/>
<accession>A0ABP7KYP1</accession>
<dbReference type="SMART" id="SM00421">
    <property type="entry name" value="HTH_LUXR"/>
    <property type="match status" value="1"/>
</dbReference>
<gene>
    <name evidence="3" type="ORF">GCM10022405_13010</name>
</gene>
<dbReference type="InterPro" id="IPR016032">
    <property type="entry name" value="Sig_transdc_resp-reg_C-effctor"/>
</dbReference>
<keyword evidence="1" id="KW-0238">DNA-binding</keyword>
<evidence type="ECO:0000313" key="4">
    <source>
        <dbReference type="Proteomes" id="UP001499994"/>
    </source>
</evidence>
<name>A0ABP7KYP1_9GAMM</name>
<dbReference type="InterPro" id="IPR036388">
    <property type="entry name" value="WH-like_DNA-bd_sf"/>
</dbReference>
<dbReference type="SUPFAM" id="SSF46894">
    <property type="entry name" value="C-terminal effector domain of the bipartite response regulators"/>
    <property type="match status" value="1"/>
</dbReference>
<evidence type="ECO:0000313" key="3">
    <source>
        <dbReference type="EMBL" id="GAA3888946.1"/>
    </source>
</evidence>
<dbReference type="Pfam" id="PF00196">
    <property type="entry name" value="GerE"/>
    <property type="match status" value="1"/>
</dbReference>
<dbReference type="EMBL" id="BAABDG010000002">
    <property type="protein sequence ID" value="GAA3888946.1"/>
    <property type="molecule type" value="Genomic_DNA"/>
</dbReference>
<dbReference type="Gene3D" id="1.10.10.10">
    <property type="entry name" value="Winged helix-like DNA-binding domain superfamily/Winged helix DNA-binding domain"/>
    <property type="match status" value="1"/>
</dbReference>
<organism evidence="3 4">
    <name type="scientific">Gibbsiella dentisursi</name>
    <dbReference type="NCBI Taxonomy" id="796890"/>
    <lineage>
        <taxon>Bacteria</taxon>
        <taxon>Pseudomonadati</taxon>
        <taxon>Pseudomonadota</taxon>
        <taxon>Gammaproteobacteria</taxon>
        <taxon>Enterobacterales</taxon>
        <taxon>Yersiniaceae</taxon>
        <taxon>Gibbsiella</taxon>
    </lineage>
</organism>
<evidence type="ECO:0000259" key="2">
    <source>
        <dbReference type="PROSITE" id="PS50043"/>
    </source>
</evidence>
<dbReference type="InterPro" id="IPR000792">
    <property type="entry name" value="Tscrpt_reg_LuxR_C"/>
</dbReference>
<dbReference type="Proteomes" id="UP001499994">
    <property type="component" value="Unassembled WGS sequence"/>
</dbReference>
<dbReference type="RefSeq" id="WP_279026941.1">
    <property type="nucleotide sequence ID" value="NZ_BAABDG010000002.1"/>
</dbReference>
<comment type="caution">
    <text evidence="3">The sequence shown here is derived from an EMBL/GenBank/DDBJ whole genome shotgun (WGS) entry which is preliminary data.</text>
</comment>
<protein>
    <submittedName>
        <fullName evidence="3">LuxR family transcriptional regulator</fullName>
    </submittedName>
</protein>
<reference evidence="4" key="1">
    <citation type="journal article" date="2019" name="Int. J. Syst. Evol. Microbiol.">
        <title>The Global Catalogue of Microorganisms (GCM) 10K type strain sequencing project: providing services to taxonomists for standard genome sequencing and annotation.</title>
        <authorList>
            <consortium name="The Broad Institute Genomics Platform"/>
            <consortium name="The Broad Institute Genome Sequencing Center for Infectious Disease"/>
            <person name="Wu L."/>
            <person name="Ma J."/>
        </authorList>
    </citation>
    <scope>NUCLEOTIDE SEQUENCE [LARGE SCALE GENOMIC DNA]</scope>
    <source>
        <strain evidence="4">JCM 17201</strain>
    </source>
</reference>
<dbReference type="CDD" id="cd06170">
    <property type="entry name" value="LuxR_C_like"/>
    <property type="match status" value="1"/>
</dbReference>
<sequence>MRLLVVDECCYTRLGVAGYVAAAASNVSVKCCASIEQAMALLQNDRPSVVLVNMTAHCRNHAGDTLLPAFIAACQPLALYMYIDAPYPASEQPLQIAEHTFLFRKAILASVLQDLPNTHQPWSTPLFSPQEQAVMKYWMAQWPTHQIARKLHISPPTVYVHKRHITEKIHTRNRLEFYALYHLLRFYYPPYSGPYTTGGRSVLQDPPHRLLPI</sequence>
<dbReference type="PROSITE" id="PS50043">
    <property type="entry name" value="HTH_LUXR_2"/>
    <property type="match status" value="1"/>
</dbReference>
<keyword evidence="4" id="KW-1185">Reference proteome</keyword>
<evidence type="ECO:0000256" key="1">
    <source>
        <dbReference type="ARBA" id="ARBA00023125"/>
    </source>
</evidence>
<feature type="domain" description="HTH luxR-type" evidence="2">
    <location>
        <begin position="120"/>
        <end position="185"/>
    </location>
</feature>